<proteinExistence type="predicted"/>
<feature type="non-terminal residue" evidence="1">
    <location>
        <position position="1"/>
    </location>
</feature>
<comment type="caution">
    <text evidence="1">The sequence shown here is derived from an EMBL/GenBank/DDBJ whole genome shotgun (WGS) entry which is preliminary data.</text>
</comment>
<protein>
    <submittedName>
        <fullName evidence="1">Uncharacterized protein</fullName>
    </submittedName>
</protein>
<reference evidence="1" key="1">
    <citation type="submission" date="2018-05" db="EMBL/GenBank/DDBJ databases">
        <title>Draft genome of Mucuna pruriens seed.</title>
        <authorList>
            <person name="Nnadi N.E."/>
            <person name="Vos R."/>
            <person name="Hasami M.H."/>
            <person name="Devisetty U.K."/>
            <person name="Aguiy J.C."/>
        </authorList>
    </citation>
    <scope>NUCLEOTIDE SEQUENCE [LARGE SCALE GENOMIC DNA]</scope>
    <source>
        <strain evidence="1">JCA_2017</strain>
    </source>
</reference>
<organism evidence="1 2">
    <name type="scientific">Mucuna pruriens</name>
    <name type="common">Velvet bean</name>
    <name type="synonym">Dolichos pruriens</name>
    <dbReference type="NCBI Taxonomy" id="157652"/>
    <lineage>
        <taxon>Eukaryota</taxon>
        <taxon>Viridiplantae</taxon>
        <taxon>Streptophyta</taxon>
        <taxon>Embryophyta</taxon>
        <taxon>Tracheophyta</taxon>
        <taxon>Spermatophyta</taxon>
        <taxon>Magnoliopsida</taxon>
        <taxon>eudicotyledons</taxon>
        <taxon>Gunneridae</taxon>
        <taxon>Pentapetalae</taxon>
        <taxon>rosids</taxon>
        <taxon>fabids</taxon>
        <taxon>Fabales</taxon>
        <taxon>Fabaceae</taxon>
        <taxon>Papilionoideae</taxon>
        <taxon>50 kb inversion clade</taxon>
        <taxon>NPAAA clade</taxon>
        <taxon>indigoferoid/millettioid clade</taxon>
        <taxon>Phaseoleae</taxon>
        <taxon>Mucuna</taxon>
    </lineage>
</organism>
<dbReference type="AlphaFoldDB" id="A0A371E4V4"/>
<gene>
    <name evidence="1" type="ORF">CR513_60782</name>
</gene>
<dbReference type="EMBL" id="QJKJ01016401">
    <property type="protein sequence ID" value="RDX61023.1"/>
    <property type="molecule type" value="Genomic_DNA"/>
</dbReference>
<sequence length="155" mass="18095">MASKIWPLQLLGLEATKNIMRDMSCLKENNKAYEGYLLETKHRLLFSINKALRAKNLLELIHIEIFVTIRSSLNNDYYILFIDKFSRMNRSTTSTSLTSFVRMKTFSDNLSSHILPNNMAKAVYTTIYILNRCPTIQLRQYKTRLPLKLGMDKSH</sequence>
<accession>A0A371E4V4</accession>
<dbReference type="Proteomes" id="UP000257109">
    <property type="component" value="Unassembled WGS sequence"/>
</dbReference>
<evidence type="ECO:0000313" key="2">
    <source>
        <dbReference type="Proteomes" id="UP000257109"/>
    </source>
</evidence>
<name>A0A371E4V4_MUCPR</name>
<keyword evidence="2" id="KW-1185">Reference proteome</keyword>
<evidence type="ECO:0000313" key="1">
    <source>
        <dbReference type="EMBL" id="RDX61023.1"/>
    </source>
</evidence>